<feature type="compositionally biased region" description="Basic and acidic residues" evidence="2">
    <location>
        <begin position="1032"/>
        <end position="1042"/>
    </location>
</feature>
<dbReference type="InterPro" id="IPR017850">
    <property type="entry name" value="Alkaline_phosphatase_core_sf"/>
</dbReference>
<gene>
    <name evidence="4" type="ORF">AO353_03085</name>
</gene>
<dbReference type="OrthoDB" id="9770871at2"/>
<reference evidence="5" key="1">
    <citation type="submission" date="2015-09" db="EMBL/GenBank/DDBJ databases">
        <title>Whole genome sequence of Pseudomonas fluorescens FW300-N2E3.</title>
        <authorList>
            <person name="Ray J."/>
            <person name="Melnyk R."/>
            <person name="Deutschbauer A."/>
        </authorList>
    </citation>
    <scope>NUCLEOTIDE SEQUENCE [LARGE SCALE GENOMIC DNA]</scope>
    <source>
        <strain evidence="5">FW300-N2E3</strain>
    </source>
</reference>
<dbReference type="GO" id="GO:0042578">
    <property type="term" value="F:phosphoric ester hydrolase activity"/>
    <property type="evidence" value="ECO:0007669"/>
    <property type="project" value="UniProtKB-ARBA"/>
</dbReference>
<evidence type="ECO:0000256" key="1">
    <source>
        <dbReference type="ARBA" id="ARBA00022801"/>
    </source>
</evidence>
<feature type="region of interest" description="Disordered" evidence="2">
    <location>
        <begin position="1032"/>
        <end position="1065"/>
    </location>
</feature>
<evidence type="ECO:0000256" key="2">
    <source>
        <dbReference type="SAM" id="MobiDB-lite"/>
    </source>
</evidence>
<dbReference type="GO" id="GO:0009395">
    <property type="term" value="P:phospholipid catabolic process"/>
    <property type="evidence" value="ECO:0007669"/>
    <property type="project" value="TreeGrafter"/>
</dbReference>
<dbReference type="PANTHER" id="PTHR31956:SF1">
    <property type="entry name" value="NON-SPECIFIC PHOSPHOLIPASE C1"/>
    <property type="match status" value="1"/>
</dbReference>
<feature type="compositionally biased region" description="Polar residues" evidence="2">
    <location>
        <begin position="1043"/>
        <end position="1054"/>
    </location>
</feature>
<dbReference type="Gene3D" id="3.40.720.10">
    <property type="entry name" value="Alkaline Phosphatase, subunit A"/>
    <property type="match status" value="2"/>
</dbReference>
<protein>
    <submittedName>
        <fullName evidence="4">Phospholipase</fullName>
    </submittedName>
</protein>
<dbReference type="Gene3D" id="3.40.50.1460">
    <property type="match status" value="1"/>
</dbReference>
<dbReference type="PANTHER" id="PTHR31956">
    <property type="entry name" value="NON-SPECIFIC PHOSPHOLIPASE C4-RELATED"/>
    <property type="match status" value="1"/>
</dbReference>
<dbReference type="InterPro" id="IPR011600">
    <property type="entry name" value="Pept_C14_caspase"/>
</dbReference>
<dbReference type="InterPro" id="IPR029030">
    <property type="entry name" value="Caspase-like_dom_sf"/>
</dbReference>
<feature type="domain" description="Peptidase C14 caspase" evidence="3">
    <location>
        <begin position="843"/>
        <end position="1148"/>
    </location>
</feature>
<dbReference type="AlphaFoldDB" id="A0A0N9WEL1"/>
<dbReference type="Proteomes" id="UP000066487">
    <property type="component" value="Chromosome"/>
</dbReference>
<reference evidence="4 5" key="2">
    <citation type="journal article" date="2018" name="Nature">
        <title>Mutant phenotypes for thousands of bacterial genes of unknown function.</title>
        <authorList>
            <person name="Price M.N."/>
            <person name="Wetmore K.M."/>
            <person name="Waters R.J."/>
            <person name="Callaghan M."/>
            <person name="Ray J."/>
            <person name="Liu H."/>
            <person name="Kuehl J.V."/>
            <person name="Melnyk R.A."/>
            <person name="Lamson J.S."/>
            <person name="Suh Y."/>
            <person name="Carlson H.K."/>
            <person name="Esquivel Z."/>
            <person name="Sadeeshkumar H."/>
            <person name="Chakraborty R."/>
            <person name="Zane G.M."/>
            <person name="Rubin B.E."/>
            <person name="Wall J.D."/>
            <person name="Visel A."/>
            <person name="Bristow J."/>
            <person name="Blow M.J."/>
            <person name="Arkin A.P."/>
            <person name="Deutschbauer A.M."/>
        </authorList>
    </citation>
    <scope>NUCLEOTIDE SEQUENCE [LARGE SCALE GENOMIC DNA]</scope>
    <source>
        <strain evidence="4 5">FW300-N2E3</strain>
    </source>
</reference>
<dbReference type="GO" id="GO:0006508">
    <property type="term" value="P:proteolysis"/>
    <property type="evidence" value="ECO:0007669"/>
    <property type="project" value="InterPro"/>
</dbReference>
<evidence type="ECO:0000313" key="4">
    <source>
        <dbReference type="EMBL" id="ALI00074.1"/>
    </source>
</evidence>
<dbReference type="InterPro" id="IPR007312">
    <property type="entry name" value="Phosphoesterase"/>
</dbReference>
<organism evidence="4 5">
    <name type="scientific">Pseudomonas fluorescens</name>
    <dbReference type="NCBI Taxonomy" id="294"/>
    <lineage>
        <taxon>Bacteria</taxon>
        <taxon>Pseudomonadati</taxon>
        <taxon>Pseudomonadota</taxon>
        <taxon>Gammaproteobacteria</taxon>
        <taxon>Pseudomonadales</taxon>
        <taxon>Pseudomonadaceae</taxon>
        <taxon>Pseudomonas</taxon>
    </lineage>
</organism>
<sequence>MANKWPDEIKHVVVLMMENRSFDHLLGDYTSINPACDGINPKAPSTNPLTDASGNMAVITQTAETAGYFALWAPPAPSPPALPAKDSEGFDLGHEFVDVVKQLDVSLKTSLTAPKLDGFAQDAYDKARNDLKVYKTYSQSMAQRAMNYIPFGSTPAADPLPAIQGLARNFTVCDRWFASVPGPTWPNRFFAMLGSCNGHLLMPSTGTVLAGIKSLIAQFGGDSIFSLLRDKGHDVRIYSDGAIPLAALVKGGLQHMSIDDFKSDVAGNKLPELSWIEPSYGLLNGKLGPNVSHHPPEDLRFGDQFVGEVFNALSANTNVWNKTLFVLLYDEHGGFHDHVVPPTCVATGSTVDVDWPNPFTRLGIRVPAILASPWLNPGLIPWTDNLQAQHYDHTSLLAFLCDHFQLPRSALGARVVVAQHFGNAPIWRTAASTAPAPKLAATAVPSRAGLPLIESQLATQSRQVVDSATGYLDGLDPEQIWKNSAQGVSSFLDSRTRALAEPGQAALTSAAPSADSLEAKLRRLQDLMATAHGQTVAAVGAPAVKTLQAGAAPAVVPAQLRVLCLPGVGFTPPANGQGSTDANWQEQWRTLIRSQLAQNGRVIDDQDIDFLPFDDQLKEGPDFAQITRGLAMLRDDARGKADEDFGSWGLPVNQMLRTTVGAIVQWIEDAELRTALTQHLLEKIDAFNPQIIFAQGLGSLIGYDALRRSVAKKGSALKLVDGRVFVSFGSPIALPLVMREVWGGRVMRLSENGRGIRRWFHLYNPNDGLLTRPITSPDSARVDLQTEFSVPLRDDLLDLNHAAQAYLSSATSQTGLWPQLARDVVAASALEVPAFLSRSGQRKRRALVVGINDYPEPGARLDGCINDTYLISRMLQESGYDAGDIRLLHDARATRANFVERLEWLVEGARAGDERVLFYSGHGTQLPAYSSSGEADRMDETLVLYDFDWDDENTHFTDKLFRQFYSHLPFDPNGHGAKLTVMFDCCYAGGMTRGNGRVRGITPPSDIRHRMLRWDPYAGDWDRRVYAADSDGRDFSEHDHTSRALTRTRSTQGAATGLRPEKKAQLQRQGKLYGHHGPYMPLMLYAARENEKANEYEVGSTSYGAFTYAVVEQLRKLQQENVTLGFDKLIEQVGKVLSARSLGQTPEIVGPSGVREAVCPWKISGLGK</sequence>
<dbReference type="EMBL" id="CP012830">
    <property type="protein sequence ID" value="ALI00074.1"/>
    <property type="molecule type" value="Genomic_DNA"/>
</dbReference>
<name>A0A0N9WEL1_PSEFL</name>
<dbReference type="Pfam" id="PF04185">
    <property type="entry name" value="Phosphoesterase"/>
    <property type="match status" value="1"/>
</dbReference>
<proteinExistence type="predicted"/>
<dbReference type="Pfam" id="PF00656">
    <property type="entry name" value="Peptidase_C14"/>
    <property type="match status" value="1"/>
</dbReference>
<evidence type="ECO:0000259" key="3">
    <source>
        <dbReference type="Pfam" id="PF00656"/>
    </source>
</evidence>
<evidence type="ECO:0000313" key="5">
    <source>
        <dbReference type="Proteomes" id="UP000066487"/>
    </source>
</evidence>
<dbReference type="RefSeq" id="WP_054593629.1">
    <property type="nucleotide sequence ID" value="NZ_CP012830.1"/>
</dbReference>
<accession>A0A0N9WEL1</accession>
<dbReference type="GO" id="GO:0004197">
    <property type="term" value="F:cysteine-type endopeptidase activity"/>
    <property type="evidence" value="ECO:0007669"/>
    <property type="project" value="InterPro"/>
</dbReference>
<dbReference type="SUPFAM" id="SSF52129">
    <property type="entry name" value="Caspase-like"/>
    <property type="match status" value="1"/>
</dbReference>
<keyword evidence="1" id="KW-0378">Hydrolase</keyword>